<dbReference type="GO" id="GO:0007186">
    <property type="term" value="P:G protein-coupled receptor signaling pathway"/>
    <property type="evidence" value="ECO:0000318"/>
    <property type="project" value="GO_Central"/>
</dbReference>
<dbReference type="CDD" id="cd00637">
    <property type="entry name" value="7tm_classA_rhodopsin-like"/>
    <property type="match status" value="1"/>
</dbReference>
<dbReference type="EMBL" id="AMQM01001341">
    <property type="status" value="NOT_ANNOTATED_CDS"/>
    <property type="molecule type" value="Genomic_DNA"/>
</dbReference>
<dbReference type="GO" id="GO:0032870">
    <property type="term" value="P:cellular response to hormone stimulus"/>
    <property type="evidence" value="ECO:0000318"/>
    <property type="project" value="GO_Central"/>
</dbReference>
<proteinExistence type="inferred from homology"/>
<dbReference type="AlphaFoldDB" id="T1FQQ0"/>
<dbReference type="PRINTS" id="PR00237">
    <property type="entry name" value="GPCRRHODOPSN"/>
</dbReference>
<feature type="compositionally biased region" description="Low complexity" evidence="9">
    <location>
        <begin position="266"/>
        <end position="307"/>
    </location>
</feature>
<feature type="region of interest" description="Disordered" evidence="9">
    <location>
        <begin position="193"/>
        <end position="213"/>
    </location>
</feature>
<feature type="transmembrane region" description="Helical" evidence="10">
    <location>
        <begin position="578"/>
        <end position="597"/>
    </location>
</feature>
<evidence type="ECO:0000256" key="9">
    <source>
        <dbReference type="SAM" id="MobiDB-lite"/>
    </source>
</evidence>
<evidence type="ECO:0000313" key="14">
    <source>
        <dbReference type="Proteomes" id="UP000015101"/>
    </source>
</evidence>
<dbReference type="Gene3D" id="1.20.1070.10">
    <property type="entry name" value="Rhodopsin 7-helix transmembrane proteins"/>
    <property type="match status" value="2"/>
</dbReference>
<dbReference type="EMBL" id="KB097495">
    <property type="protein sequence ID" value="ESN96171.1"/>
    <property type="molecule type" value="Genomic_DNA"/>
</dbReference>
<reference evidence="14" key="1">
    <citation type="submission" date="2012-12" db="EMBL/GenBank/DDBJ databases">
        <authorList>
            <person name="Hellsten U."/>
            <person name="Grimwood J."/>
            <person name="Chapman J.A."/>
            <person name="Shapiro H."/>
            <person name="Aerts A."/>
            <person name="Otillar R.P."/>
            <person name="Terry A.Y."/>
            <person name="Boore J.L."/>
            <person name="Simakov O."/>
            <person name="Marletaz F."/>
            <person name="Cho S.-J."/>
            <person name="Edsinger-Gonzales E."/>
            <person name="Havlak P."/>
            <person name="Kuo D.-H."/>
            <person name="Larsson T."/>
            <person name="Lv J."/>
            <person name="Arendt D."/>
            <person name="Savage R."/>
            <person name="Osoegawa K."/>
            <person name="de Jong P."/>
            <person name="Lindberg D.R."/>
            <person name="Seaver E.C."/>
            <person name="Weisblat D.A."/>
            <person name="Putnam N.H."/>
            <person name="Grigoriev I.V."/>
            <person name="Rokhsar D.S."/>
        </authorList>
    </citation>
    <scope>NUCLEOTIDE SEQUENCE</scope>
</reference>
<reference evidence="12 14" key="2">
    <citation type="journal article" date="2013" name="Nature">
        <title>Insights into bilaterian evolution from three spiralian genomes.</title>
        <authorList>
            <person name="Simakov O."/>
            <person name="Marletaz F."/>
            <person name="Cho S.J."/>
            <person name="Edsinger-Gonzales E."/>
            <person name="Havlak P."/>
            <person name="Hellsten U."/>
            <person name="Kuo D.H."/>
            <person name="Larsson T."/>
            <person name="Lv J."/>
            <person name="Arendt D."/>
            <person name="Savage R."/>
            <person name="Osoegawa K."/>
            <person name="de Jong P."/>
            <person name="Grimwood J."/>
            <person name="Chapman J.A."/>
            <person name="Shapiro H."/>
            <person name="Aerts A."/>
            <person name="Otillar R.P."/>
            <person name="Terry A.Y."/>
            <person name="Boore J.L."/>
            <person name="Grigoriev I.V."/>
            <person name="Lindberg D.R."/>
            <person name="Seaver E.C."/>
            <person name="Weisblat D.A."/>
            <person name="Putnam N.H."/>
            <person name="Rokhsar D.S."/>
        </authorList>
    </citation>
    <scope>NUCLEOTIDE SEQUENCE</scope>
</reference>
<evidence type="ECO:0000313" key="12">
    <source>
        <dbReference type="EMBL" id="ESN96171.1"/>
    </source>
</evidence>
<dbReference type="CTD" id="20211147"/>
<evidence type="ECO:0000256" key="3">
    <source>
        <dbReference type="ARBA" id="ARBA00022989"/>
    </source>
</evidence>
<dbReference type="PROSITE" id="PS00237">
    <property type="entry name" value="G_PROTEIN_RECEP_F1_1"/>
    <property type="match status" value="1"/>
</dbReference>
<evidence type="ECO:0000259" key="11">
    <source>
        <dbReference type="PROSITE" id="PS50262"/>
    </source>
</evidence>
<evidence type="ECO:0000313" key="13">
    <source>
        <dbReference type="EnsemblMetazoa" id="HelroP189138"/>
    </source>
</evidence>
<accession>T1FQQ0</accession>
<evidence type="ECO:0000256" key="6">
    <source>
        <dbReference type="ARBA" id="ARBA00023170"/>
    </source>
</evidence>
<feature type="transmembrane region" description="Helical" evidence="10">
    <location>
        <begin position="44"/>
        <end position="70"/>
    </location>
</feature>
<dbReference type="OMA" id="MAITHAQ"/>
<dbReference type="InterPro" id="IPR000276">
    <property type="entry name" value="GPCR_Rhodpsn"/>
</dbReference>
<evidence type="ECO:0000256" key="10">
    <source>
        <dbReference type="SAM" id="Phobius"/>
    </source>
</evidence>
<dbReference type="OrthoDB" id="6076970at2759"/>
<keyword evidence="2 8" id="KW-0812">Transmembrane</keyword>
<dbReference type="RefSeq" id="XP_009025397.1">
    <property type="nucleotide sequence ID" value="XM_009027149.1"/>
</dbReference>
<dbReference type="PROSITE" id="PS50262">
    <property type="entry name" value="G_PROTEIN_RECEP_F1_2"/>
    <property type="match status" value="1"/>
</dbReference>
<dbReference type="InterPro" id="IPR050125">
    <property type="entry name" value="GPCR_opsins"/>
</dbReference>
<evidence type="ECO:0000256" key="4">
    <source>
        <dbReference type="ARBA" id="ARBA00023040"/>
    </source>
</evidence>
<feature type="transmembrane region" description="Helical" evidence="10">
    <location>
        <begin position="131"/>
        <end position="149"/>
    </location>
</feature>
<gene>
    <name evidence="13" type="primary">20211147</name>
    <name evidence="12" type="ORF">HELRODRAFT_189138</name>
</gene>
<keyword evidence="7 8" id="KW-0807">Transducer</keyword>
<dbReference type="Pfam" id="PF00001">
    <property type="entry name" value="7tm_1"/>
    <property type="match status" value="1"/>
</dbReference>
<dbReference type="Proteomes" id="UP000015101">
    <property type="component" value="Unassembled WGS sequence"/>
</dbReference>
<reference evidence="13" key="3">
    <citation type="submission" date="2015-06" db="UniProtKB">
        <authorList>
            <consortium name="EnsemblMetazoa"/>
        </authorList>
    </citation>
    <scope>IDENTIFICATION</scope>
</reference>
<organism evidence="13 14">
    <name type="scientific">Helobdella robusta</name>
    <name type="common">Californian leech</name>
    <dbReference type="NCBI Taxonomy" id="6412"/>
    <lineage>
        <taxon>Eukaryota</taxon>
        <taxon>Metazoa</taxon>
        <taxon>Spiralia</taxon>
        <taxon>Lophotrochozoa</taxon>
        <taxon>Annelida</taxon>
        <taxon>Clitellata</taxon>
        <taxon>Hirudinea</taxon>
        <taxon>Rhynchobdellida</taxon>
        <taxon>Glossiphoniidae</taxon>
        <taxon>Helobdella</taxon>
    </lineage>
</organism>
<comment type="subcellular location">
    <subcellularLocation>
        <location evidence="1">Membrane</location>
        <topology evidence="1">Multi-pass membrane protein</topology>
    </subcellularLocation>
</comment>
<keyword evidence="14" id="KW-1185">Reference proteome</keyword>
<dbReference type="KEGG" id="hro:HELRODRAFT_189138"/>
<feature type="transmembrane region" description="Helical" evidence="10">
    <location>
        <begin position="340"/>
        <end position="359"/>
    </location>
</feature>
<feature type="region of interest" description="Disordered" evidence="9">
    <location>
        <begin position="266"/>
        <end position="310"/>
    </location>
</feature>
<keyword evidence="5 10" id="KW-0472">Membrane</keyword>
<protein>
    <recommendedName>
        <fullName evidence="11">G-protein coupled receptors family 1 profile domain-containing protein</fullName>
    </recommendedName>
</protein>
<dbReference type="InParanoid" id="T1FQQ0"/>
<dbReference type="GO" id="GO:0004930">
    <property type="term" value="F:G protein-coupled receptor activity"/>
    <property type="evidence" value="ECO:0000318"/>
    <property type="project" value="GO_Central"/>
</dbReference>
<dbReference type="HOGENOM" id="CLU_443645_0_0_1"/>
<keyword evidence="3 10" id="KW-1133">Transmembrane helix</keyword>
<feature type="transmembrane region" description="Helical" evidence="10">
    <location>
        <begin position="90"/>
        <end position="110"/>
    </location>
</feature>
<feature type="domain" description="G-protein coupled receptors family 1 profile" evidence="11">
    <location>
        <begin position="51"/>
        <end position="594"/>
    </location>
</feature>
<feature type="compositionally biased region" description="Acidic residues" evidence="9">
    <location>
        <begin position="196"/>
        <end position="207"/>
    </location>
</feature>
<evidence type="ECO:0000256" key="1">
    <source>
        <dbReference type="ARBA" id="ARBA00004141"/>
    </source>
</evidence>
<dbReference type="GO" id="GO:0005886">
    <property type="term" value="C:plasma membrane"/>
    <property type="evidence" value="ECO:0000318"/>
    <property type="project" value="GO_Central"/>
</dbReference>
<feature type="transmembrane region" description="Helical" evidence="10">
    <location>
        <begin position="547"/>
        <end position="566"/>
    </location>
</feature>
<dbReference type="InterPro" id="IPR017452">
    <property type="entry name" value="GPCR_Rhodpsn_7TM"/>
</dbReference>
<keyword evidence="6 8" id="KW-0675">Receptor</keyword>
<name>T1FQQ0_HELRO</name>
<evidence type="ECO:0000256" key="8">
    <source>
        <dbReference type="RuleBase" id="RU000688"/>
    </source>
</evidence>
<evidence type="ECO:0000256" key="7">
    <source>
        <dbReference type="ARBA" id="ARBA00023224"/>
    </source>
</evidence>
<comment type="similarity">
    <text evidence="8">Belongs to the G-protein coupled receptor 1 family.</text>
</comment>
<dbReference type="SUPFAM" id="SSF81321">
    <property type="entry name" value="Family A G protein-coupled receptor-like"/>
    <property type="match status" value="2"/>
</dbReference>
<sequence>MRHVVLVAFEPWYYNISARRLNHYTTLPRYPYVYQFNLKGISRIFFQVSTFFIIVLALVDLTTCLLLIPGTIYMEYFDFYTFNDFVCKSYLMFNSSMIHFSALIMVAIALERYFCICHPFLRLLSLFRAKILLALLATAATTIGIFIALTHRVSFQDDVIVAGAITSTNNYRSDGGDGKFHFRSPSDKFNLSTLNEGDDGDDDEDDDGGHGRGYSNSYLMFNKDYNYNRNININQNNNNNNDVNNNFNSVYNYIGKHNNIVVSKLTNSTTSNNSNTNNNNSNTNNNNTNNNNTNNNNNNTNNNNTSSEVSGDNGDKIYIGKCKQDFSLMSLQFQDHFGRLVNSFFIIYLALVIILYSIIYKSVMTSNNNNNNKNNTDNNNHCILSSSPSHANSKDTVVYDSKKDTDDIDTTFFLACSSAETTSYIVNINANNNNNNNNDIIKTSHNNNSTDINNINNKNHNNKNTNNSTTTTTTTTANFNNIGNVDPNQRQQHQQQQKNLKKLTNNIVFRIRLNRHNNNNNINSNSNKSVRKKQTIDGTMLANMKTAAMLFVVTLVFFLTFTPALLHTTNIIEVDNQVLFYLYFANNVANPIIYSFMNGNFRVDLKNLLCRSSRGN</sequence>
<dbReference type="GeneID" id="20211147"/>
<evidence type="ECO:0000256" key="2">
    <source>
        <dbReference type="ARBA" id="ARBA00022692"/>
    </source>
</evidence>
<dbReference type="EnsemblMetazoa" id="HelroT189138">
    <property type="protein sequence ID" value="HelroP189138"/>
    <property type="gene ID" value="HelroG189138"/>
</dbReference>
<dbReference type="PANTHER" id="PTHR24240">
    <property type="entry name" value="OPSIN"/>
    <property type="match status" value="1"/>
</dbReference>
<keyword evidence="4 8" id="KW-0297">G-protein coupled receptor</keyword>
<evidence type="ECO:0000256" key="5">
    <source>
        <dbReference type="ARBA" id="ARBA00023136"/>
    </source>
</evidence>